<name>A0A7U9KM25_9CHLR</name>
<dbReference type="InterPro" id="IPR043129">
    <property type="entry name" value="ATPase_NBD"/>
</dbReference>
<accession>A0A7U9KM25</accession>
<sequence>PWVSTSVVVTKVYSLWRSSSYPEFTLNIFQIRGEPRMLNESQEIAAAIDIGGTKIAVGLVSKDGRILVSETAPTEPQAGFEAAIYRMAAMLQHCTQQLSIRPAGIGIGCTGPVDPFTGVLGEVNLLPGWQGKPLTAALTAATGLQAVVENDADATALGEAAFGVGKGAGSFLLVAVGTGIGGGLIVDGHLYRGAGGAHPEIGHFILVPQGTPCTCGAHGCWEAYASGPALETWFNQNHPQESWWDGRRIFAAADAGNPQAREAIERTAHFLGLGISNLITMFCPEVIGLAGGLMERWDDFAATVKAAIHENCRMVPHTQVRLERARLGGQAGLLGAARVWWSRCEADSH</sequence>
<protein>
    <submittedName>
        <fullName evidence="2">Transcriptional regulator</fullName>
    </submittedName>
</protein>
<evidence type="ECO:0000256" key="1">
    <source>
        <dbReference type="ARBA" id="ARBA00006479"/>
    </source>
</evidence>
<proteinExistence type="inferred from homology"/>
<dbReference type="InterPro" id="IPR049874">
    <property type="entry name" value="ROK_cs"/>
</dbReference>
<dbReference type="AlphaFoldDB" id="A0A7U9KM25"/>
<keyword evidence="3" id="KW-1185">Reference proteome</keyword>
<dbReference type="Pfam" id="PF00480">
    <property type="entry name" value="ROK"/>
    <property type="match status" value="1"/>
</dbReference>
<dbReference type="PANTHER" id="PTHR18964">
    <property type="entry name" value="ROK (REPRESSOR, ORF, KINASE) FAMILY"/>
    <property type="match status" value="1"/>
</dbReference>
<dbReference type="PROSITE" id="PS01125">
    <property type="entry name" value="ROK"/>
    <property type="match status" value="1"/>
</dbReference>
<gene>
    <name evidence="2" type="ORF">ATHL_03251</name>
</gene>
<evidence type="ECO:0000313" key="2">
    <source>
        <dbReference type="EMBL" id="GAP08349.1"/>
    </source>
</evidence>
<dbReference type="Proteomes" id="UP000253922">
    <property type="component" value="Unassembled WGS sequence"/>
</dbReference>
<dbReference type="EMBL" id="DF967966">
    <property type="protein sequence ID" value="GAP08349.1"/>
    <property type="molecule type" value="Genomic_DNA"/>
</dbReference>
<organism evidence="2 3">
    <name type="scientific">Anaerolinea thermolimosa</name>
    <dbReference type="NCBI Taxonomy" id="229919"/>
    <lineage>
        <taxon>Bacteria</taxon>
        <taxon>Bacillati</taxon>
        <taxon>Chloroflexota</taxon>
        <taxon>Anaerolineae</taxon>
        <taxon>Anaerolineales</taxon>
        <taxon>Anaerolineaceae</taxon>
        <taxon>Anaerolinea</taxon>
    </lineage>
</organism>
<comment type="similarity">
    <text evidence="1">Belongs to the ROK (NagC/XylR) family.</text>
</comment>
<reference evidence="3" key="1">
    <citation type="submission" date="2015-07" db="EMBL/GenBank/DDBJ databases">
        <title>Draft Genome Sequences of Anaerolinea thermolimosa IMO-1, Bellilinea caldifistulae GOMI-1, Leptolinea tardivitalis YMTK-2, Levilinea saccharolytica KIBI-1,Longilinea arvoryzae KOME-1, Previously Described as Members of the Anaerolineaceae (Chloroflexi).</title>
        <authorList>
            <person name="Sekiguchi Y."/>
            <person name="Ohashi A."/>
            <person name="Matsuura N."/>
            <person name="Tourlousse M.D."/>
        </authorList>
    </citation>
    <scope>NUCLEOTIDE SEQUENCE [LARGE SCALE GENOMIC DNA]</scope>
    <source>
        <strain evidence="3">IMO-1</strain>
    </source>
</reference>
<feature type="non-terminal residue" evidence="2">
    <location>
        <position position="1"/>
    </location>
</feature>
<dbReference type="SUPFAM" id="SSF53067">
    <property type="entry name" value="Actin-like ATPase domain"/>
    <property type="match status" value="1"/>
</dbReference>
<dbReference type="InterPro" id="IPR000600">
    <property type="entry name" value="ROK"/>
</dbReference>
<evidence type="ECO:0000313" key="3">
    <source>
        <dbReference type="Proteomes" id="UP000253922"/>
    </source>
</evidence>
<dbReference type="PANTHER" id="PTHR18964:SF149">
    <property type="entry name" value="BIFUNCTIONAL UDP-N-ACETYLGLUCOSAMINE 2-EPIMERASE_N-ACETYLMANNOSAMINE KINASE"/>
    <property type="match status" value="1"/>
</dbReference>
<dbReference type="Gene3D" id="3.30.420.40">
    <property type="match status" value="2"/>
</dbReference>